<organism evidence="1 2">
    <name type="scientific">Ceratodon purpureus</name>
    <name type="common">Fire moss</name>
    <name type="synonym">Dicranum purpureum</name>
    <dbReference type="NCBI Taxonomy" id="3225"/>
    <lineage>
        <taxon>Eukaryota</taxon>
        <taxon>Viridiplantae</taxon>
        <taxon>Streptophyta</taxon>
        <taxon>Embryophyta</taxon>
        <taxon>Bryophyta</taxon>
        <taxon>Bryophytina</taxon>
        <taxon>Bryopsida</taxon>
        <taxon>Dicranidae</taxon>
        <taxon>Pseudoditrichales</taxon>
        <taxon>Ditrichaceae</taxon>
        <taxon>Ceratodon</taxon>
    </lineage>
</organism>
<evidence type="ECO:0000313" key="2">
    <source>
        <dbReference type="Proteomes" id="UP000822688"/>
    </source>
</evidence>
<name>A0A8T0HLH5_CERPU</name>
<protein>
    <submittedName>
        <fullName evidence="1">Uncharacterized protein</fullName>
    </submittedName>
</protein>
<reference evidence="1" key="1">
    <citation type="submission" date="2020-06" db="EMBL/GenBank/DDBJ databases">
        <title>WGS assembly of Ceratodon purpureus strain R40.</title>
        <authorList>
            <person name="Carey S.B."/>
            <person name="Jenkins J."/>
            <person name="Shu S."/>
            <person name="Lovell J.T."/>
            <person name="Sreedasyam A."/>
            <person name="Maumus F."/>
            <person name="Tiley G.P."/>
            <person name="Fernandez-Pozo N."/>
            <person name="Barry K."/>
            <person name="Chen C."/>
            <person name="Wang M."/>
            <person name="Lipzen A."/>
            <person name="Daum C."/>
            <person name="Saski C.A."/>
            <person name="Payton A.C."/>
            <person name="Mcbreen J.C."/>
            <person name="Conrad R.E."/>
            <person name="Kollar L.M."/>
            <person name="Olsson S."/>
            <person name="Huttunen S."/>
            <person name="Landis J.B."/>
            <person name="Wickett N.J."/>
            <person name="Johnson M.G."/>
            <person name="Rensing S.A."/>
            <person name="Grimwood J."/>
            <person name="Schmutz J."/>
            <person name="Mcdaniel S.F."/>
        </authorList>
    </citation>
    <scope>NUCLEOTIDE SEQUENCE</scope>
    <source>
        <strain evidence="1">R40</strain>
    </source>
</reference>
<proteinExistence type="predicted"/>
<dbReference type="EMBL" id="CM026426">
    <property type="protein sequence ID" value="KAG0571691.1"/>
    <property type="molecule type" value="Genomic_DNA"/>
</dbReference>
<dbReference type="EMBL" id="CM026426">
    <property type="protein sequence ID" value="KAG0571690.1"/>
    <property type="molecule type" value="Genomic_DNA"/>
</dbReference>
<keyword evidence="2" id="KW-1185">Reference proteome</keyword>
<evidence type="ECO:0000313" key="1">
    <source>
        <dbReference type="EMBL" id="KAG0571690.1"/>
    </source>
</evidence>
<dbReference type="AlphaFoldDB" id="A0A8T0HLH5"/>
<gene>
    <name evidence="1" type="ORF">KC19_VG034300</name>
</gene>
<sequence>MEEDGDYIEDDNFCPSDFEDDVSEMVGVEEFLQGVDIGNLGFQETHFLSSNGESDEDEEDVGEEIMEPWEEVLEEGVEHVNIGDSTPSSIFQDIPIETFPK</sequence>
<comment type="caution">
    <text evidence="1">The sequence shown here is derived from an EMBL/GenBank/DDBJ whole genome shotgun (WGS) entry which is preliminary data.</text>
</comment>
<accession>A0A8T0HLH5</accession>
<dbReference type="Proteomes" id="UP000822688">
    <property type="component" value="Chromosome V"/>
</dbReference>